<dbReference type="InterPro" id="IPR007899">
    <property type="entry name" value="CHAD_dom"/>
</dbReference>
<feature type="region of interest" description="Disordered" evidence="1">
    <location>
        <begin position="153"/>
        <end position="175"/>
    </location>
</feature>
<dbReference type="EMBL" id="JANUEK010000002">
    <property type="protein sequence ID" value="MCS4278939.1"/>
    <property type="molecule type" value="Genomic_DNA"/>
</dbReference>
<evidence type="ECO:0000313" key="3">
    <source>
        <dbReference type="EMBL" id="MCS4278939.1"/>
    </source>
</evidence>
<dbReference type="PANTHER" id="PTHR39339">
    <property type="entry name" value="SLR1444 PROTEIN"/>
    <property type="match status" value="1"/>
</dbReference>
<dbReference type="PANTHER" id="PTHR39339:SF1">
    <property type="entry name" value="CHAD DOMAIN-CONTAINING PROTEIN"/>
    <property type="match status" value="1"/>
</dbReference>
<dbReference type="Pfam" id="PF05235">
    <property type="entry name" value="CHAD"/>
    <property type="match status" value="1"/>
</dbReference>
<evidence type="ECO:0000256" key="1">
    <source>
        <dbReference type="SAM" id="MobiDB-lite"/>
    </source>
</evidence>
<dbReference type="Proteomes" id="UP001320691">
    <property type="component" value="Unassembled WGS sequence"/>
</dbReference>
<name>A0AAW5PGA9_9GAMM</name>
<dbReference type="InterPro" id="IPR038186">
    <property type="entry name" value="CHAD_dom_sf"/>
</dbReference>
<sequence>MTPSEIGPAARALAHGECQAIADAFERTPEVHEAVHRARKTIRRLRALLALLESSALVTAAADAALRRLGDGLSALRDAHVVVETCARLASAQPDQLWEAVCIRLTARREAVLARVLARDPAFARRQAALLRIVTDLQAQPWDSLRGGDIRKGLARSERRTQKAEKRATRSHDADDLHRWRRRVRRLRMQLEALPQLAPSRSVPIKGPGQSKHARALHALSDQLGWQQDLRMVRNLVRVMPGVPERRALIEQIDADMRDRRLIQT</sequence>
<feature type="domain" description="CHAD" evidence="2">
    <location>
        <begin position="3"/>
        <end position="265"/>
    </location>
</feature>
<accession>A0AAW5PGA9</accession>
<dbReference type="AlphaFoldDB" id="A0AAW5PGA9"/>
<protein>
    <submittedName>
        <fullName evidence="3">CHAD domain-containing protein</fullName>
    </submittedName>
</protein>
<comment type="caution">
    <text evidence="3">The sequence shown here is derived from an EMBL/GenBank/DDBJ whole genome shotgun (WGS) entry which is preliminary data.</text>
</comment>
<reference evidence="3" key="1">
    <citation type="submission" date="2022-08" db="EMBL/GenBank/DDBJ databases">
        <title>Genomic analyses of the natural microbiome of Caenorhabditis elegans.</title>
        <authorList>
            <person name="Samuel B."/>
        </authorList>
    </citation>
    <scope>NUCLEOTIDE SEQUENCE</scope>
    <source>
        <strain evidence="3">BIGb0277</strain>
    </source>
</reference>
<proteinExistence type="predicted"/>
<dbReference type="PROSITE" id="PS51708">
    <property type="entry name" value="CHAD"/>
    <property type="match status" value="1"/>
</dbReference>
<dbReference type="SMART" id="SM00880">
    <property type="entry name" value="CHAD"/>
    <property type="match status" value="1"/>
</dbReference>
<organism evidence="3 4">
    <name type="scientific">Stenotrophomonas rhizophila</name>
    <dbReference type="NCBI Taxonomy" id="216778"/>
    <lineage>
        <taxon>Bacteria</taxon>
        <taxon>Pseudomonadati</taxon>
        <taxon>Pseudomonadota</taxon>
        <taxon>Gammaproteobacteria</taxon>
        <taxon>Lysobacterales</taxon>
        <taxon>Lysobacteraceae</taxon>
        <taxon>Stenotrophomonas</taxon>
    </lineage>
</organism>
<dbReference type="Gene3D" id="1.40.20.10">
    <property type="entry name" value="CHAD domain"/>
    <property type="match status" value="1"/>
</dbReference>
<evidence type="ECO:0000313" key="4">
    <source>
        <dbReference type="Proteomes" id="UP001320691"/>
    </source>
</evidence>
<dbReference type="RefSeq" id="WP_259259708.1">
    <property type="nucleotide sequence ID" value="NZ_JANUEK010000002.1"/>
</dbReference>
<gene>
    <name evidence="3" type="ORF">M2412_000906</name>
</gene>
<evidence type="ECO:0000259" key="2">
    <source>
        <dbReference type="PROSITE" id="PS51708"/>
    </source>
</evidence>